<feature type="transmembrane region" description="Helical" evidence="7">
    <location>
        <begin position="93"/>
        <end position="115"/>
    </location>
</feature>
<feature type="domain" description="Rhodopsin" evidence="8">
    <location>
        <begin position="32"/>
        <end position="272"/>
    </location>
</feature>
<evidence type="ECO:0000256" key="3">
    <source>
        <dbReference type="ARBA" id="ARBA00022989"/>
    </source>
</evidence>
<organism evidence="9 10">
    <name type="scientific">Zalerion maritima</name>
    <dbReference type="NCBI Taxonomy" id="339359"/>
    <lineage>
        <taxon>Eukaryota</taxon>
        <taxon>Fungi</taxon>
        <taxon>Dikarya</taxon>
        <taxon>Ascomycota</taxon>
        <taxon>Pezizomycotina</taxon>
        <taxon>Sordariomycetes</taxon>
        <taxon>Lulworthiomycetidae</taxon>
        <taxon>Lulworthiales</taxon>
        <taxon>Lulworthiaceae</taxon>
        <taxon>Zalerion</taxon>
    </lineage>
</organism>
<sequence length="556" mass="60278">MGDEVDLNETNGKALVSASVVFLVISYLSVFLRSYVRAFLTNGFQADDWFMVVAQINYTLSCAFVLAGVSTGLGHHNAALPQDEEIEALKWQALATATYVSNMMFIKLSIGFFLLRLATERRYKYTIWGSLVVITIMSTVLFFWNIFQCSPLQAQWDYTIENHKCVTTEQVVAAAYALSILTILTDWLYALLPIPMIWKVKMSIQAKMTVSVVLGLGVFASVATLIRLKFLADLNDADDILFGGTDAMVWTLVEPGVAISAASLVTIRPLLRAWRLKGFESTDRYGSRRYGMPSGGNGSVMNSRQGKSRGMPGFGSGEYANGDVELGNKGSFSTTTIITGGSAASGSSGGFSYNTTPPVDVIRNPGKVRPLSRISEGTMGTESRRSGQKQYVESPSNNSPTGTKNPFHSFGPLPSGPLSSNSGLSPGFNTALPPRAPPPQGALPKPPAFNAHELAPPSPIADPRRSTVKSEVYVIEGERVQNMSRDDMAWVARHQHPGWEDRHVEETSERADTPSTASIDTVGWMETQGQRVGGGSMSSPMERSGVRVRDGAYGPL</sequence>
<evidence type="ECO:0000313" key="9">
    <source>
        <dbReference type="EMBL" id="KAJ2906606.1"/>
    </source>
</evidence>
<protein>
    <submittedName>
        <fullName evidence="9">Integral membrane family protein</fullName>
    </submittedName>
</protein>
<dbReference type="Pfam" id="PF20684">
    <property type="entry name" value="Fung_rhodopsin"/>
    <property type="match status" value="1"/>
</dbReference>
<comment type="subcellular location">
    <subcellularLocation>
        <location evidence="1">Membrane</location>
        <topology evidence="1">Multi-pass membrane protein</topology>
    </subcellularLocation>
</comment>
<feature type="compositionally biased region" description="Polar residues" evidence="6">
    <location>
        <begin position="388"/>
        <end position="406"/>
    </location>
</feature>
<evidence type="ECO:0000313" key="10">
    <source>
        <dbReference type="Proteomes" id="UP001201980"/>
    </source>
</evidence>
<dbReference type="InterPro" id="IPR049326">
    <property type="entry name" value="Rhodopsin_dom_fungi"/>
</dbReference>
<evidence type="ECO:0000256" key="6">
    <source>
        <dbReference type="SAM" id="MobiDB-lite"/>
    </source>
</evidence>
<dbReference type="EMBL" id="JAKWBI020000011">
    <property type="protein sequence ID" value="KAJ2906606.1"/>
    <property type="molecule type" value="Genomic_DNA"/>
</dbReference>
<accession>A0AAD5WV31</accession>
<keyword evidence="3 7" id="KW-1133">Transmembrane helix</keyword>
<dbReference type="Proteomes" id="UP001201980">
    <property type="component" value="Unassembled WGS sequence"/>
</dbReference>
<keyword evidence="2 7" id="KW-0812">Transmembrane</keyword>
<feature type="transmembrane region" description="Helical" evidence="7">
    <location>
        <begin position="127"/>
        <end position="147"/>
    </location>
</feature>
<comment type="similarity">
    <text evidence="5">Belongs to the SAT4 family.</text>
</comment>
<dbReference type="GO" id="GO:0016020">
    <property type="term" value="C:membrane"/>
    <property type="evidence" value="ECO:0007669"/>
    <property type="project" value="UniProtKB-SubCell"/>
</dbReference>
<feature type="transmembrane region" description="Helical" evidence="7">
    <location>
        <begin position="14"/>
        <end position="36"/>
    </location>
</feature>
<feature type="compositionally biased region" description="Pro residues" evidence="6">
    <location>
        <begin position="434"/>
        <end position="447"/>
    </location>
</feature>
<feature type="transmembrane region" description="Helical" evidence="7">
    <location>
        <begin position="248"/>
        <end position="267"/>
    </location>
</feature>
<keyword evidence="4 7" id="KW-0472">Membrane</keyword>
<dbReference type="PANTHER" id="PTHR33048:SF96">
    <property type="entry name" value="INTEGRAL MEMBRANE PROTEIN"/>
    <property type="match status" value="1"/>
</dbReference>
<name>A0AAD5WV31_9PEZI</name>
<gene>
    <name evidence="9" type="ORF">MKZ38_000861</name>
</gene>
<evidence type="ECO:0000256" key="4">
    <source>
        <dbReference type="ARBA" id="ARBA00023136"/>
    </source>
</evidence>
<feature type="region of interest" description="Disordered" evidence="6">
    <location>
        <begin position="356"/>
        <end position="466"/>
    </location>
</feature>
<keyword evidence="10" id="KW-1185">Reference proteome</keyword>
<comment type="caution">
    <text evidence="9">The sequence shown here is derived from an EMBL/GenBank/DDBJ whole genome shotgun (WGS) entry which is preliminary data.</text>
</comment>
<reference evidence="9" key="1">
    <citation type="submission" date="2022-07" db="EMBL/GenBank/DDBJ databases">
        <title>Draft genome sequence of Zalerion maritima ATCC 34329, a (micro)plastics degrading marine fungus.</title>
        <authorList>
            <person name="Paco A."/>
            <person name="Goncalves M.F.M."/>
            <person name="Rocha-Santos T.A.P."/>
            <person name="Alves A."/>
        </authorList>
    </citation>
    <scope>NUCLEOTIDE SEQUENCE</scope>
    <source>
        <strain evidence="9">ATCC 34329</strain>
    </source>
</reference>
<feature type="compositionally biased region" description="Low complexity" evidence="6">
    <location>
        <begin position="409"/>
        <end position="433"/>
    </location>
</feature>
<feature type="transmembrane region" description="Helical" evidence="7">
    <location>
        <begin position="173"/>
        <end position="198"/>
    </location>
</feature>
<proteinExistence type="inferred from homology"/>
<evidence type="ECO:0000256" key="1">
    <source>
        <dbReference type="ARBA" id="ARBA00004141"/>
    </source>
</evidence>
<evidence type="ECO:0000259" key="8">
    <source>
        <dbReference type="Pfam" id="PF20684"/>
    </source>
</evidence>
<dbReference type="PANTHER" id="PTHR33048">
    <property type="entry name" value="PTH11-LIKE INTEGRAL MEMBRANE PROTEIN (AFU_ORTHOLOGUE AFUA_5G11245)"/>
    <property type="match status" value="1"/>
</dbReference>
<evidence type="ECO:0000256" key="7">
    <source>
        <dbReference type="SAM" id="Phobius"/>
    </source>
</evidence>
<evidence type="ECO:0000256" key="5">
    <source>
        <dbReference type="ARBA" id="ARBA00038359"/>
    </source>
</evidence>
<dbReference type="AlphaFoldDB" id="A0AAD5WV31"/>
<evidence type="ECO:0000256" key="2">
    <source>
        <dbReference type="ARBA" id="ARBA00022692"/>
    </source>
</evidence>
<feature type="transmembrane region" description="Helical" evidence="7">
    <location>
        <begin position="48"/>
        <end position="73"/>
    </location>
</feature>
<feature type="transmembrane region" description="Helical" evidence="7">
    <location>
        <begin position="210"/>
        <end position="228"/>
    </location>
</feature>
<feature type="region of interest" description="Disordered" evidence="6">
    <location>
        <begin position="528"/>
        <end position="556"/>
    </location>
</feature>
<dbReference type="InterPro" id="IPR052337">
    <property type="entry name" value="SAT4-like"/>
</dbReference>